<accession>A0ACC3S544</accession>
<sequence length="406" mass="44864">MSWSLAPAGISVSVFEREQSASEYRPREWTMGIHWALPILESLLPDDLRDRWKEAYVDPTVDFSDPKCKSMQMYNGVTGELMKEIVVPGTMVRVSRRRLRAFLSQQIDVQYDHTLTDIEYTSSGVTAVFANGTTASGSLIIGADGPKSAVRSLLLGPDSDAVPLEQIIHANTAYSPGTAERALFLRALHPVWAMVMSPGMFSFYSIQDTHSSADPSSWVFQVACGWLGSKDASQTPADRVKEIKERAQNLPEPFRSAIMWIPDDQDLTYDTISYWASKPWDTRGGRVTLAGDAAHPMPPHRGQGLNHAIQDAFNLVKLLGRVAGGEAELGEIQECSEEVAKRGAEEVEVSKQNAFMTLDWERLKESPVFKQALNPIHEVKVDGKKQDAEAEVEKAEKEEVAPMGGA</sequence>
<evidence type="ECO:0000313" key="1">
    <source>
        <dbReference type="EMBL" id="KAK8194290.1"/>
    </source>
</evidence>
<protein>
    <submittedName>
        <fullName evidence="1">Uncharacterized protein</fullName>
    </submittedName>
</protein>
<reference evidence="1" key="1">
    <citation type="submission" date="2024-02" db="EMBL/GenBank/DDBJ databases">
        <title>Metagenome Assembled Genome of Zalaria obscura JY119.</title>
        <authorList>
            <person name="Vighnesh L."/>
            <person name="Jagadeeshwari U."/>
            <person name="Venkata Ramana C."/>
            <person name="Sasikala C."/>
        </authorList>
    </citation>
    <scope>NUCLEOTIDE SEQUENCE</scope>
    <source>
        <strain evidence="1">JY119</strain>
    </source>
</reference>
<proteinExistence type="predicted"/>
<gene>
    <name evidence="1" type="ORF">M8818_007478</name>
</gene>
<organism evidence="1 2">
    <name type="scientific">Zalaria obscura</name>
    <dbReference type="NCBI Taxonomy" id="2024903"/>
    <lineage>
        <taxon>Eukaryota</taxon>
        <taxon>Fungi</taxon>
        <taxon>Dikarya</taxon>
        <taxon>Ascomycota</taxon>
        <taxon>Pezizomycotina</taxon>
        <taxon>Dothideomycetes</taxon>
        <taxon>Dothideomycetidae</taxon>
        <taxon>Dothideales</taxon>
        <taxon>Zalariaceae</taxon>
        <taxon>Zalaria</taxon>
    </lineage>
</organism>
<comment type="caution">
    <text evidence="1">The sequence shown here is derived from an EMBL/GenBank/DDBJ whole genome shotgun (WGS) entry which is preliminary data.</text>
</comment>
<evidence type="ECO:0000313" key="2">
    <source>
        <dbReference type="Proteomes" id="UP001320706"/>
    </source>
</evidence>
<keyword evidence="2" id="KW-1185">Reference proteome</keyword>
<dbReference type="EMBL" id="JAMKPW020000043">
    <property type="protein sequence ID" value="KAK8194290.1"/>
    <property type="molecule type" value="Genomic_DNA"/>
</dbReference>
<dbReference type="Proteomes" id="UP001320706">
    <property type="component" value="Unassembled WGS sequence"/>
</dbReference>
<name>A0ACC3S544_9PEZI</name>